<dbReference type="SMART" id="SM01240">
    <property type="entry name" value="IMPDH"/>
    <property type="match status" value="1"/>
</dbReference>
<organism evidence="10 11">
    <name type="scientific">Mesotoga infera</name>
    <dbReference type="NCBI Taxonomy" id="1236046"/>
    <lineage>
        <taxon>Bacteria</taxon>
        <taxon>Thermotogati</taxon>
        <taxon>Thermotogota</taxon>
        <taxon>Thermotogae</taxon>
        <taxon>Kosmotogales</taxon>
        <taxon>Kosmotogaceae</taxon>
        <taxon>Mesotoga</taxon>
    </lineage>
</organism>
<keyword evidence="5" id="KW-0630">Potassium</keyword>
<comment type="cofactor">
    <cofactor evidence="1">
        <name>K(+)</name>
        <dbReference type="ChEBI" id="CHEBI:29103"/>
    </cofactor>
</comment>
<dbReference type="FunFam" id="3.20.20.70:FF:000424">
    <property type="entry name" value="Inosine-5'-monophosphate dehydrogenase 2"/>
    <property type="match status" value="1"/>
</dbReference>
<dbReference type="PANTHER" id="PTHR11911">
    <property type="entry name" value="INOSINE-5-MONOPHOSPHATE DEHYDROGENASE RELATED"/>
    <property type="match status" value="1"/>
</dbReference>
<dbReference type="EMBL" id="LS974202">
    <property type="protein sequence ID" value="SSC13508.1"/>
    <property type="molecule type" value="Genomic_DNA"/>
</dbReference>
<protein>
    <submittedName>
        <fullName evidence="10">Inosine-5'-monophosphate dehydrogenase</fullName>
        <ecNumber evidence="10">1.1.1.205</ecNumber>
    </submittedName>
</protein>
<evidence type="ECO:0000256" key="5">
    <source>
        <dbReference type="ARBA" id="ARBA00022958"/>
    </source>
</evidence>
<sequence length="367" mass="39025">MMSMFDKAYTFDDVLLVPGYSDILPREVDLSSRITRKLWLKVPFISAAMDTVTEAEMARAMALMGGMGVIHKNLSIEGQAEQVERVKKAPVDRERYPLCSLDSFGRLMVGAAVGTGPETVERIEAVVRAGIDVLAIDTAHGHSKRVIDLLSLVRELYPSLQIIAGNVVTSNGTRALIEAGADAVKVGIGPGSICTTRIVAGVGYPQLSAVMECSQVARERDIPIISDGGIRYSGDIVKALAAGASSVMMGNVFAGTRECPGKSTFVGGGEYKSYRGMGSFTAMAAGSSDRYFQDGQPACKLVAEGVEGMVRAKGSVEDVFEQLAGGVRSGFGYCGAESVEFLQSKRKFVQITAAGMVESHPHDITTF</sequence>
<dbReference type="CDD" id="cd00381">
    <property type="entry name" value="IMPDH"/>
    <property type="match status" value="1"/>
</dbReference>
<dbReference type="Gene3D" id="3.20.20.70">
    <property type="entry name" value="Aldolase class I"/>
    <property type="match status" value="2"/>
</dbReference>
<dbReference type="InterPro" id="IPR013785">
    <property type="entry name" value="Aldolase_TIM"/>
</dbReference>
<keyword evidence="3" id="KW-0332">GMP biosynthesis</keyword>
<gene>
    <name evidence="10" type="primary">guaB</name>
    <name evidence="10" type="ORF">MESINF_2068</name>
</gene>
<evidence type="ECO:0000256" key="3">
    <source>
        <dbReference type="ARBA" id="ARBA00022749"/>
    </source>
</evidence>
<keyword evidence="7" id="KW-0520">NAD</keyword>
<dbReference type="EC" id="1.1.1.205" evidence="10"/>
<name>A0A7Z7PPV8_9BACT</name>
<reference evidence="10 11" key="1">
    <citation type="submission" date="2017-01" db="EMBL/GenBank/DDBJ databases">
        <authorList>
            <person name="Erauso G."/>
        </authorList>
    </citation>
    <scope>NUCLEOTIDE SEQUENCE [LARGE SCALE GENOMIC DNA]</scope>
    <source>
        <strain evidence="10">MESINF1</strain>
    </source>
</reference>
<dbReference type="Proteomes" id="UP000250796">
    <property type="component" value="Chromosome MESINF"/>
</dbReference>
<keyword evidence="11" id="KW-1185">Reference proteome</keyword>
<feature type="domain" description="IMP dehydrogenase/GMP reductase" evidence="9">
    <location>
        <begin position="8"/>
        <end position="362"/>
    </location>
</feature>
<dbReference type="PROSITE" id="PS00487">
    <property type="entry name" value="IMP_DH_GMP_RED"/>
    <property type="match status" value="1"/>
</dbReference>
<evidence type="ECO:0000256" key="1">
    <source>
        <dbReference type="ARBA" id="ARBA00001958"/>
    </source>
</evidence>
<evidence type="ECO:0000256" key="2">
    <source>
        <dbReference type="ARBA" id="ARBA00005502"/>
    </source>
</evidence>
<dbReference type="InterPro" id="IPR005990">
    <property type="entry name" value="IMP_DH"/>
</dbReference>
<evidence type="ECO:0000256" key="6">
    <source>
        <dbReference type="ARBA" id="ARBA00023002"/>
    </source>
</evidence>
<evidence type="ECO:0000256" key="7">
    <source>
        <dbReference type="ARBA" id="ARBA00023027"/>
    </source>
</evidence>
<keyword evidence="4" id="KW-0658">Purine biosynthesis</keyword>
<dbReference type="Pfam" id="PF00478">
    <property type="entry name" value="IMPDH"/>
    <property type="match status" value="1"/>
</dbReference>
<dbReference type="RefSeq" id="WP_197712661.1">
    <property type="nucleotide sequence ID" value="NZ_LS974202.1"/>
</dbReference>
<proteinExistence type="inferred from homology"/>
<keyword evidence="6 10" id="KW-0560">Oxidoreductase</keyword>
<evidence type="ECO:0000256" key="8">
    <source>
        <dbReference type="ARBA" id="ARBA00048028"/>
    </source>
</evidence>
<dbReference type="InterPro" id="IPR001093">
    <property type="entry name" value="IMP_DH_GMPRt"/>
</dbReference>
<dbReference type="InterPro" id="IPR015875">
    <property type="entry name" value="IMP_DH/GMP_Rdtase_CS"/>
</dbReference>
<comment type="similarity">
    <text evidence="2">Belongs to the IMPDH/GMPR family.</text>
</comment>
<dbReference type="GO" id="GO:0003938">
    <property type="term" value="F:IMP dehydrogenase activity"/>
    <property type="evidence" value="ECO:0007669"/>
    <property type="project" value="UniProtKB-EC"/>
</dbReference>
<evidence type="ECO:0000313" key="10">
    <source>
        <dbReference type="EMBL" id="SSC13508.1"/>
    </source>
</evidence>
<dbReference type="PANTHER" id="PTHR11911:SF111">
    <property type="entry name" value="INOSINE-5'-MONOPHOSPHATE DEHYDROGENASE"/>
    <property type="match status" value="1"/>
</dbReference>
<dbReference type="GO" id="GO:0006183">
    <property type="term" value="P:GTP biosynthetic process"/>
    <property type="evidence" value="ECO:0007669"/>
    <property type="project" value="TreeGrafter"/>
</dbReference>
<comment type="catalytic activity">
    <reaction evidence="8">
        <text>IMP + NAD(+) + H2O = XMP + NADH + H(+)</text>
        <dbReference type="Rhea" id="RHEA:11708"/>
        <dbReference type="ChEBI" id="CHEBI:15377"/>
        <dbReference type="ChEBI" id="CHEBI:15378"/>
        <dbReference type="ChEBI" id="CHEBI:57464"/>
        <dbReference type="ChEBI" id="CHEBI:57540"/>
        <dbReference type="ChEBI" id="CHEBI:57945"/>
        <dbReference type="ChEBI" id="CHEBI:58053"/>
        <dbReference type="EC" id="1.1.1.205"/>
    </reaction>
</comment>
<dbReference type="GO" id="GO:0006177">
    <property type="term" value="P:GMP biosynthetic process"/>
    <property type="evidence" value="ECO:0007669"/>
    <property type="project" value="UniProtKB-KW"/>
</dbReference>
<dbReference type="KEGG" id="minf:MESINF_2068"/>
<accession>A0A7Z7PPV8</accession>
<evidence type="ECO:0000256" key="4">
    <source>
        <dbReference type="ARBA" id="ARBA00022755"/>
    </source>
</evidence>
<evidence type="ECO:0000259" key="9">
    <source>
        <dbReference type="Pfam" id="PF00478"/>
    </source>
</evidence>
<dbReference type="AlphaFoldDB" id="A0A7Z7PPV8"/>
<evidence type="ECO:0000313" key="11">
    <source>
        <dbReference type="Proteomes" id="UP000250796"/>
    </source>
</evidence>
<dbReference type="SUPFAM" id="SSF51412">
    <property type="entry name" value="Inosine monophosphate dehydrogenase (IMPDH)"/>
    <property type="match status" value="1"/>
</dbReference>